<keyword evidence="1" id="KW-0472">Membrane</keyword>
<evidence type="ECO:0000256" key="1">
    <source>
        <dbReference type="SAM" id="Phobius"/>
    </source>
</evidence>
<organism evidence="2 3">
    <name type="scientific">Planococcus koreensis</name>
    <dbReference type="NCBI Taxonomy" id="112331"/>
    <lineage>
        <taxon>Bacteria</taxon>
        <taxon>Bacillati</taxon>
        <taxon>Bacillota</taxon>
        <taxon>Bacilli</taxon>
        <taxon>Bacillales</taxon>
        <taxon>Caryophanaceae</taxon>
        <taxon>Planococcus</taxon>
    </lineage>
</organism>
<feature type="transmembrane region" description="Helical" evidence="1">
    <location>
        <begin position="7"/>
        <end position="26"/>
    </location>
</feature>
<reference evidence="2 3" key="1">
    <citation type="submission" date="2020-08" db="EMBL/GenBank/DDBJ databases">
        <title>Genomic Encyclopedia of Type Strains, Phase IV (KMG-IV): sequencing the most valuable type-strain genomes for metagenomic binning, comparative biology and taxonomic classification.</title>
        <authorList>
            <person name="Goeker M."/>
        </authorList>
    </citation>
    <scope>NUCLEOTIDE SEQUENCE [LARGE SCALE GENOMIC DNA]</scope>
    <source>
        <strain evidence="2 3">DSM 15895</strain>
    </source>
</reference>
<evidence type="ECO:0000313" key="2">
    <source>
        <dbReference type="EMBL" id="MBB5179999.1"/>
    </source>
</evidence>
<gene>
    <name evidence="2" type="ORF">HNQ44_001423</name>
</gene>
<keyword evidence="1" id="KW-0812">Transmembrane</keyword>
<dbReference type="EMBL" id="JACHHE010000003">
    <property type="protein sequence ID" value="MBB5179999.1"/>
    <property type="molecule type" value="Genomic_DNA"/>
</dbReference>
<evidence type="ECO:0000313" key="3">
    <source>
        <dbReference type="Proteomes" id="UP000525923"/>
    </source>
</evidence>
<dbReference type="OrthoDB" id="2973108at2"/>
<comment type="caution">
    <text evidence="2">The sequence shown here is derived from an EMBL/GenBank/DDBJ whole genome shotgun (WGS) entry which is preliminary data.</text>
</comment>
<keyword evidence="3" id="KW-1185">Reference proteome</keyword>
<keyword evidence="1" id="KW-1133">Transmembrane helix</keyword>
<dbReference type="RefSeq" id="WP_135504381.1">
    <property type="nucleotide sequence ID" value="NZ_JACHHE010000003.1"/>
</dbReference>
<dbReference type="Proteomes" id="UP000525923">
    <property type="component" value="Unassembled WGS sequence"/>
</dbReference>
<dbReference type="AlphaFoldDB" id="A0A7W8CSE7"/>
<proteinExistence type="predicted"/>
<accession>A0A7W8CSE7</accession>
<name>A0A7W8CSE7_9BACL</name>
<sequence>MSKRVKDIILGTLVYAGIGFVITLILNGGEPVWTLVIGQGIAGFLTYAYIYPALEKRKRKRI</sequence>
<protein>
    <submittedName>
        <fullName evidence="2">Uncharacterized protein</fullName>
    </submittedName>
</protein>
<feature type="transmembrane region" description="Helical" evidence="1">
    <location>
        <begin position="32"/>
        <end position="54"/>
    </location>
</feature>